<dbReference type="PANTHER" id="PTHR47822">
    <property type="entry name" value="CARBOHYDRATE BINDING DOMAIN CONTAINING PROTEIN"/>
    <property type="match status" value="1"/>
</dbReference>
<dbReference type="OrthoDB" id="361494at2759"/>
<evidence type="ECO:0000313" key="3">
    <source>
        <dbReference type="Proteomes" id="UP000245119"/>
    </source>
</evidence>
<dbReference type="InterPro" id="IPR015943">
    <property type="entry name" value="WD40/YVTN_repeat-like_dom_sf"/>
</dbReference>
<dbReference type="PANTHER" id="PTHR47822:SF3">
    <property type="entry name" value="ANAPHASE-PROMOTING COMPLEX SUBUNIT 4-LIKE WD40 DOMAIN-CONTAINING PROTEIN"/>
    <property type="match status" value="1"/>
</dbReference>
<dbReference type="Gene3D" id="2.130.10.10">
    <property type="entry name" value="YVTN repeat-like/Quinoprotein amine dehydrogenase"/>
    <property type="match status" value="2"/>
</dbReference>
<dbReference type="InterPro" id="IPR001680">
    <property type="entry name" value="WD40_rpt"/>
</dbReference>
<keyword evidence="3" id="KW-1185">Reference proteome</keyword>
<sequence>MRMRAGDKSNFESVVCKRSTDVYHNMSVSLLKNRMARRVLEQALRAGRADEDKLPDTFTKVEVVKEVRVDDYAKGVFSLQFNFDSTLLAVGFNAGGIKIHDTKTGEETSVLRPCRHGGFPIMCLRFHPKVPHILFACDAEGHIYQYNLQDGTSSHVITEAGNEINAMDFSVDGYNFATAGRDLSVRIYDTKTLRLDKTFEGYGSGSFFKGSQDMECGNTMRVYALKFIPENEFTFITAGWDNHLKIWDTRRNDGMVRQIPGPHVCGDSIDIKGKTVLAGSWRANHALEEYNYFNEKQKPKEIPFPNKNGAFLYCAQYCENNVVLAGGSGTNSVEAIETSTGRHIGGVKMSRTVQALDCANGGRVFAVGGADDMFKLCSMK</sequence>
<proteinExistence type="predicted"/>
<keyword evidence="1" id="KW-0853">WD repeat</keyword>
<dbReference type="SUPFAM" id="SSF50978">
    <property type="entry name" value="WD40 repeat-like"/>
    <property type="match status" value="1"/>
</dbReference>
<organism evidence="2 3">
    <name type="scientific">Pomacea canaliculata</name>
    <name type="common">Golden apple snail</name>
    <dbReference type="NCBI Taxonomy" id="400727"/>
    <lineage>
        <taxon>Eukaryota</taxon>
        <taxon>Metazoa</taxon>
        <taxon>Spiralia</taxon>
        <taxon>Lophotrochozoa</taxon>
        <taxon>Mollusca</taxon>
        <taxon>Gastropoda</taxon>
        <taxon>Caenogastropoda</taxon>
        <taxon>Architaenioglossa</taxon>
        <taxon>Ampullarioidea</taxon>
        <taxon>Ampullariidae</taxon>
        <taxon>Pomacea</taxon>
    </lineage>
</organism>
<dbReference type="SMART" id="SM00320">
    <property type="entry name" value="WD40"/>
    <property type="match status" value="5"/>
</dbReference>
<dbReference type="PROSITE" id="PS50082">
    <property type="entry name" value="WD_REPEATS_2"/>
    <property type="match status" value="2"/>
</dbReference>
<name>A0A2T7PYH0_POMCA</name>
<dbReference type="EMBL" id="PZQS01000001">
    <property type="protein sequence ID" value="PVD38475.1"/>
    <property type="molecule type" value="Genomic_DNA"/>
</dbReference>
<dbReference type="STRING" id="400727.A0A2T7PYH0"/>
<dbReference type="AlphaFoldDB" id="A0A2T7PYH0"/>
<dbReference type="Pfam" id="PF00400">
    <property type="entry name" value="WD40"/>
    <property type="match status" value="2"/>
</dbReference>
<evidence type="ECO:0000256" key="1">
    <source>
        <dbReference type="PROSITE-ProRule" id="PRU00221"/>
    </source>
</evidence>
<dbReference type="InterPro" id="IPR036322">
    <property type="entry name" value="WD40_repeat_dom_sf"/>
</dbReference>
<evidence type="ECO:0000313" key="2">
    <source>
        <dbReference type="EMBL" id="PVD38475.1"/>
    </source>
</evidence>
<comment type="caution">
    <text evidence="2">The sequence shown here is derived from an EMBL/GenBank/DDBJ whole genome shotgun (WGS) entry which is preliminary data.</text>
</comment>
<protein>
    <submittedName>
        <fullName evidence="2">Uncharacterized protein</fullName>
    </submittedName>
</protein>
<gene>
    <name evidence="2" type="ORF">C0Q70_01090</name>
</gene>
<dbReference type="Proteomes" id="UP000245119">
    <property type="component" value="Linkage Group LG1"/>
</dbReference>
<feature type="repeat" description="WD" evidence="1">
    <location>
        <begin position="215"/>
        <end position="257"/>
    </location>
</feature>
<feature type="repeat" description="WD" evidence="1">
    <location>
        <begin position="157"/>
        <end position="198"/>
    </location>
</feature>
<accession>A0A2T7PYH0</accession>
<reference evidence="2 3" key="1">
    <citation type="submission" date="2018-04" db="EMBL/GenBank/DDBJ databases">
        <title>The genome of golden apple snail Pomacea canaliculata provides insight into stress tolerance and invasive adaptation.</title>
        <authorList>
            <person name="Liu C."/>
            <person name="Liu B."/>
            <person name="Ren Y."/>
            <person name="Zhang Y."/>
            <person name="Wang H."/>
            <person name="Li S."/>
            <person name="Jiang F."/>
            <person name="Yin L."/>
            <person name="Zhang G."/>
            <person name="Qian W."/>
            <person name="Fan W."/>
        </authorList>
    </citation>
    <scope>NUCLEOTIDE SEQUENCE [LARGE SCALE GENOMIC DNA]</scope>
    <source>
        <strain evidence="2">SZHN2017</strain>
        <tissue evidence="2">Muscle</tissue>
    </source>
</reference>